<evidence type="ECO:0000256" key="3">
    <source>
        <dbReference type="ARBA" id="ARBA00023274"/>
    </source>
</evidence>
<evidence type="ECO:0000313" key="8">
    <source>
        <dbReference type="Proteomes" id="UP001247620"/>
    </source>
</evidence>
<evidence type="ECO:0000313" key="7">
    <source>
        <dbReference type="EMBL" id="MDR6940360.1"/>
    </source>
</evidence>
<proteinExistence type="inferred from homology"/>
<name>A0ABU1T4Q8_9SPHI</name>
<dbReference type="InterPro" id="IPR036373">
    <property type="entry name" value="Ribosomal_bL17_sf"/>
</dbReference>
<reference evidence="7 8" key="1">
    <citation type="submission" date="2023-07" db="EMBL/GenBank/DDBJ databases">
        <title>Sorghum-associated microbial communities from plants grown in Nebraska, USA.</title>
        <authorList>
            <person name="Schachtman D."/>
        </authorList>
    </citation>
    <scope>NUCLEOTIDE SEQUENCE [LARGE SCALE GENOMIC DNA]</scope>
    <source>
        <strain evidence="7 8">3262</strain>
    </source>
</reference>
<dbReference type="PANTHER" id="PTHR14413:SF16">
    <property type="entry name" value="LARGE RIBOSOMAL SUBUNIT PROTEIN BL17M"/>
    <property type="match status" value="1"/>
</dbReference>
<evidence type="ECO:0000256" key="5">
    <source>
        <dbReference type="RuleBase" id="RU000660"/>
    </source>
</evidence>
<gene>
    <name evidence="4" type="primary">rplQ</name>
    <name evidence="7" type="ORF">J2W55_000188</name>
</gene>
<keyword evidence="3 4" id="KW-0687">Ribonucleoprotein</keyword>
<feature type="compositionally biased region" description="Low complexity" evidence="6">
    <location>
        <begin position="141"/>
        <end position="153"/>
    </location>
</feature>
<evidence type="ECO:0000256" key="4">
    <source>
        <dbReference type="HAMAP-Rule" id="MF_01368"/>
    </source>
</evidence>
<dbReference type="Pfam" id="PF01196">
    <property type="entry name" value="Ribosomal_L17"/>
    <property type="match status" value="1"/>
</dbReference>
<dbReference type="SUPFAM" id="SSF64263">
    <property type="entry name" value="Prokaryotic ribosomal protein L17"/>
    <property type="match status" value="1"/>
</dbReference>
<dbReference type="PANTHER" id="PTHR14413">
    <property type="entry name" value="RIBOSOMAL PROTEIN L17"/>
    <property type="match status" value="1"/>
</dbReference>
<evidence type="ECO:0000256" key="2">
    <source>
        <dbReference type="ARBA" id="ARBA00022980"/>
    </source>
</evidence>
<comment type="similarity">
    <text evidence="1 4 5">Belongs to the bacterial ribosomal protein bL17 family.</text>
</comment>
<sequence length="196" mass="21265">MRHGNKNNHLGRTTSHRKAMLANMATSLILHKRITTTLAKAKVLRGYVEPLLTKSKNDTTHSRRTVFSYLQDKDATTILFREIAEKIANRPGGYTRIVKLENRLGDNAEMAIIELVDYNTVYGTDAAPAKKSTRRRGGSSAKAKTAAPAAKEAAPVEEAEVAEEVKAEAPVAEATETPAAEAPAPAENEENAEKGE</sequence>
<comment type="subunit">
    <text evidence="4">Part of the 50S ribosomal subunit. Contacts protein L32.</text>
</comment>
<protein>
    <recommendedName>
        <fullName evidence="4">Large ribosomal subunit protein bL17</fullName>
    </recommendedName>
</protein>
<keyword evidence="2 4" id="KW-0689">Ribosomal protein</keyword>
<evidence type="ECO:0000256" key="1">
    <source>
        <dbReference type="ARBA" id="ARBA00008777"/>
    </source>
</evidence>
<dbReference type="EMBL" id="JAVDUU010000001">
    <property type="protein sequence ID" value="MDR6940360.1"/>
    <property type="molecule type" value="Genomic_DNA"/>
</dbReference>
<comment type="caution">
    <text evidence="7">The sequence shown here is derived from an EMBL/GenBank/DDBJ whole genome shotgun (WGS) entry which is preliminary data.</text>
</comment>
<keyword evidence="8" id="KW-1185">Reference proteome</keyword>
<dbReference type="InterPro" id="IPR047859">
    <property type="entry name" value="Ribosomal_bL17_CS"/>
</dbReference>
<feature type="compositionally biased region" description="Low complexity" evidence="6">
    <location>
        <begin position="168"/>
        <end position="186"/>
    </location>
</feature>
<feature type="region of interest" description="Disordered" evidence="6">
    <location>
        <begin position="128"/>
        <end position="196"/>
    </location>
</feature>
<dbReference type="Proteomes" id="UP001247620">
    <property type="component" value="Unassembled WGS sequence"/>
</dbReference>
<dbReference type="RefSeq" id="WP_310090923.1">
    <property type="nucleotide sequence ID" value="NZ_JAVDUU010000001.1"/>
</dbReference>
<dbReference type="InterPro" id="IPR000456">
    <property type="entry name" value="Ribosomal_bL17"/>
</dbReference>
<dbReference type="PROSITE" id="PS01167">
    <property type="entry name" value="RIBOSOMAL_L17"/>
    <property type="match status" value="1"/>
</dbReference>
<dbReference type="NCBIfam" id="TIGR00059">
    <property type="entry name" value="L17"/>
    <property type="match status" value="1"/>
</dbReference>
<dbReference type="GO" id="GO:0005840">
    <property type="term" value="C:ribosome"/>
    <property type="evidence" value="ECO:0007669"/>
    <property type="project" value="UniProtKB-KW"/>
</dbReference>
<dbReference type="Gene3D" id="3.90.1030.10">
    <property type="entry name" value="Ribosomal protein L17"/>
    <property type="match status" value="1"/>
</dbReference>
<organism evidence="7 8">
    <name type="scientific">Mucilaginibacter pocheonensis</name>
    <dbReference type="NCBI Taxonomy" id="398050"/>
    <lineage>
        <taxon>Bacteria</taxon>
        <taxon>Pseudomonadati</taxon>
        <taxon>Bacteroidota</taxon>
        <taxon>Sphingobacteriia</taxon>
        <taxon>Sphingobacteriales</taxon>
        <taxon>Sphingobacteriaceae</taxon>
        <taxon>Mucilaginibacter</taxon>
    </lineage>
</organism>
<accession>A0ABU1T4Q8</accession>
<evidence type="ECO:0000256" key="6">
    <source>
        <dbReference type="SAM" id="MobiDB-lite"/>
    </source>
</evidence>
<dbReference type="HAMAP" id="MF_01368">
    <property type="entry name" value="Ribosomal_bL17"/>
    <property type="match status" value="1"/>
</dbReference>